<sequence length="303" mass="33894">MSKYIIGIDGGGTKTLGVLYDIKGNELKRSTSGFTNFNIDLNKAKENMLDVLDKLTIEIKPSDELFIQMGISGYSKIKDKIAYEDEIGNRYHATASLESDVLIALYDVKKDQEVNVIMVIGGTGSVLMYSDQYRLEQVGGFGHLLGDEGSAYHLSISALKMIISTYEDTNTYDEFSTKILNHLNIHDQFDVRDYVYNNDKTTIANLAKFISQIAIDGNEKAKDLINDEAKHLARQTIKAYLKLQEKDKVIIALRGGFLTNAPFVKQTLIKELEMSIKDFEINEGTDSPVKGAYYLSLLKLSKG</sequence>
<protein>
    <submittedName>
        <fullName evidence="2">ATPase</fullName>
    </submittedName>
</protein>
<proteinExistence type="predicted"/>
<dbReference type="SUPFAM" id="SSF53067">
    <property type="entry name" value="Actin-like ATPase domain"/>
    <property type="match status" value="2"/>
</dbReference>
<dbReference type="InterPro" id="IPR043129">
    <property type="entry name" value="ATPase_NBD"/>
</dbReference>
<dbReference type="RefSeq" id="WP_176239458.1">
    <property type="nucleotide sequence ID" value="NZ_AP024412.1"/>
</dbReference>
<organism evidence="2 3">
    <name type="scientific">Mariniplasma anaerobium</name>
    <dbReference type="NCBI Taxonomy" id="2735436"/>
    <lineage>
        <taxon>Bacteria</taxon>
        <taxon>Bacillati</taxon>
        <taxon>Mycoplasmatota</taxon>
        <taxon>Mollicutes</taxon>
        <taxon>Acholeplasmatales</taxon>
        <taxon>Acholeplasmataceae</taxon>
        <taxon>Mariniplasma</taxon>
    </lineage>
</organism>
<evidence type="ECO:0000313" key="2">
    <source>
        <dbReference type="EMBL" id="BCR36816.1"/>
    </source>
</evidence>
<gene>
    <name evidence="2" type="ORF">MPAN_017090</name>
</gene>
<dbReference type="CDD" id="cd24007">
    <property type="entry name" value="ASKHA_NBD_eukNAGK-like"/>
    <property type="match status" value="1"/>
</dbReference>
<keyword evidence="3" id="KW-1185">Reference proteome</keyword>
<dbReference type="PANTHER" id="PTHR43190">
    <property type="entry name" value="N-ACETYL-D-GLUCOSAMINE KINASE"/>
    <property type="match status" value="1"/>
</dbReference>
<dbReference type="InterPro" id="IPR052519">
    <property type="entry name" value="Euk-type_GlcNAc_Kinase"/>
</dbReference>
<accession>A0A7U9THW3</accession>
<dbReference type="Gene3D" id="3.30.420.40">
    <property type="match status" value="2"/>
</dbReference>
<dbReference type="KEGG" id="manr:MPAN_017090"/>
<reference evidence="2" key="1">
    <citation type="submission" date="2021-01" db="EMBL/GenBank/DDBJ databases">
        <title>Draft genome sequence of Acholeplasmataceae bacterium strain Mahy22.</title>
        <authorList>
            <person name="Watanabe M."/>
            <person name="Kojima H."/>
            <person name="Fukui M."/>
        </authorList>
    </citation>
    <scope>NUCLEOTIDE SEQUENCE</scope>
    <source>
        <strain evidence="2">Mahy22</strain>
    </source>
</reference>
<dbReference type="EMBL" id="AP024412">
    <property type="protein sequence ID" value="BCR36816.1"/>
    <property type="molecule type" value="Genomic_DNA"/>
</dbReference>
<name>A0A7U9THW3_9MOLU</name>
<dbReference type="Proteomes" id="UP000620133">
    <property type="component" value="Chromosome"/>
</dbReference>
<evidence type="ECO:0000259" key="1">
    <source>
        <dbReference type="Pfam" id="PF01869"/>
    </source>
</evidence>
<dbReference type="Pfam" id="PF01869">
    <property type="entry name" value="BcrAD_BadFG"/>
    <property type="match status" value="1"/>
</dbReference>
<dbReference type="PANTHER" id="PTHR43190:SF3">
    <property type="entry name" value="N-ACETYL-D-GLUCOSAMINE KINASE"/>
    <property type="match status" value="1"/>
</dbReference>
<dbReference type="InterPro" id="IPR002731">
    <property type="entry name" value="ATPase_BadF"/>
</dbReference>
<feature type="domain" description="ATPase BadF/BadG/BcrA/BcrD type" evidence="1">
    <location>
        <begin position="6"/>
        <end position="292"/>
    </location>
</feature>
<evidence type="ECO:0000313" key="3">
    <source>
        <dbReference type="Proteomes" id="UP000620133"/>
    </source>
</evidence>
<dbReference type="AlphaFoldDB" id="A0A7U9THW3"/>